<feature type="compositionally biased region" description="Basic residues" evidence="1">
    <location>
        <begin position="137"/>
        <end position="153"/>
    </location>
</feature>
<dbReference type="AlphaFoldDB" id="A0A812PQR1"/>
<keyword evidence="3" id="KW-1185">Reference proteome</keyword>
<feature type="compositionally biased region" description="Acidic residues" evidence="1">
    <location>
        <begin position="20"/>
        <end position="32"/>
    </location>
</feature>
<evidence type="ECO:0000256" key="1">
    <source>
        <dbReference type="SAM" id="MobiDB-lite"/>
    </source>
</evidence>
<dbReference type="EMBL" id="CAJNDS010002179">
    <property type="protein sequence ID" value="CAE7361746.1"/>
    <property type="molecule type" value="Genomic_DNA"/>
</dbReference>
<sequence length="360" mass="38953">MNSYDGQADAPAAAFLTEGPGEEVEASDDKDEDVIPRSGSDCYRVHRVPVSEGASQETIEQGYSLEHEAQEGLPEPTVLAAFRAVLTDPLSREAEEQSPLLQEVRSLLAAARQAPPPPSHLAATATAKAVEDPERHLSRRRAQALSRRSRQGRRPPASRAVSETASEAGESDATSLVCVAEAKDYNALARTAQHVGTQRLTSASARPPAKKAGGWPEMSLAETSVGPEMSQSATMSVKRGHEEAVHAAPFQINANIHFKGCREDEIMLAEVEREQLQKVLATMGILLERVEEISDRTESEEPRPQKSRKSKSPLETPKAVHAGAHMTPAPPAAQPQAEKAEMAAPDGEIEKMLREFDSWI</sequence>
<feature type="region of interest" description="Disordered" evidence="1">
    <location>
        <begin position="110"/>
        <end position="173"/>
    </location>
</feature>
<name>A0A812PQR1_9DINO</name>
<feature type="region of interest" description="Disordered" evidence="1">
    <location>
        <begin position="293"/>
        <end position="348"/>
    </location>
</feature>
<organism evidence="2 3">
    <name type="scientific">Symbiodinium natans</name>
    <dbReference type="NCBI Taxonomy" id="878477"/>
    <lineage>
        <taxon>Eukaryota</taxon>
        <taxon>Sar</taxon>
        <taxon>Alveolata</taxon>
        <taxon>Dinophyceae</taxon>
        <taxon>Suessiales</taxon>
        <taxon>Symbiodiniaceae</taxon>
        <taxon>Symbiodinium</taxon>
    </lineage>
</organism>
<feature type="compositionally biased region" description="Basic and acidic residues" evidence="1">
    <location>
        <begin position="293"/>
        <end position="304"/>
    </location>
</feature>
<reference evidence="2" key="1">
    <citation type="submission" date="2021-02" db="EMBL/GenBank/DDBJ databases">
        <authorList>
            <person name="Dougan E. K."/>
            <person name="Rhodes N."/>
            <person name="Thang M."/>
            <person name="Chan C."/>
        </authorList>
    </citation>
    <scope>NUCLEOTIDE SEQUENCE</scope>
</reference>
<feature type="region of interest" description="Disordered" evidence="1">
    <location>
        <begin position="1"/>
        <end position="70"/>
    </location>
</feature>
<proteinExistence type="predicted"/>
<dbReference type="Proteomes" id="UP000604046">
    <property type="component" value="Unassembled WGS sequence"/>
</dbReference>
<evidence type="ECO:0000313" key="2">
    <source>
        <dbReference type="EMBL" id="CAE7361746.1"/>
    </source>
</evidence>
<comment type="caution">
    <text evidence="2">The sequence shown here is derived from an EMBL/GenBank/DDBJ whole genome shotgun (WGS) entry which is preliminary data.</text>
</comment>
<feature type="compositionally biased region" description="Low complexity" evidence="1">
    <location>
        <begin position="334"/>
        <end position="345"/>
    </location>
</feature>
<gene>
    <name evidence="2" type="ORF">SNAT2548_LOCUS19487</name>
</gene>
<accession>A0A812PQR1</accession>
<evidence type="ECO:0000313" key="3">
    <source>
        <dbReference type="Proteomes" id="UP000604046"/>
    </source>
</evidence>
<dbReference type="OrthoDB" id="10578015at2759"/>
<protein>
    <submittedName>
        <fullName evidence="2">Uncharacterized protein</fullName>
    </submittedName>
</protein>